<dbReference type="Gene3D" id="1.10.357.10">
    <property type="entry name" value="Tetracycline Repressor, domain 2"/>
    <property type="match status" value="1"/>
</dbReference>
<dbReference type="PANTHER" id="PTHR30328:SF54">
    <property type="entry name" value="HTH-TYPE TRANSCRIPTIONAL REPRESSOR SCO4008"/>
    <property type="match status" value="1"/>
</dbReference>
<evidence type="ECO:0000259" key="3">
    <source>
        <dbReference type="PROSITE" id="PS50977"/>
    </source>
</evidence>
<sequence>MRILNAAMKEFAQKGFKNASTDVIVKEAAISKGALFHYFNNKKDLFLFLYDYSIDIIKNGILMKFNDDERDIFTRIRNGMMLKIELLIKYPEIYEFTTVAYMEESREVKSDLDSRNRGLITEAQGFLYEDIDTSKFKKGIDVKRAIDIITWTIESYTNKEMERFKSLSLNELNLNELLSEMNIYLEMLKKSFYQ</sequence>
<dbReference type="InterPro" id="IPR009057">
    <property type="entry name" value="Homeodomain-like_sf"/>
</dbReference>
<evidence type="ECO:0000313" key="5">
    <source>
        <dbReference type="Proteomes" id="UP000238916"/>
    </source>
</evidence>
<organism evidence="4 5">
    <name type="scientific">Candidatus Desulfosporosinus infrequens</name>
    <dbReference type="NCBI Taxonomy" id="2043169"/>
    <lineage>
        <taxon>Bacteria</taxon>
        <taxon>Bacillati</taxon>
        <taxon>Bacillota</taxon>
        <taxon>Clostridia</taxon>
        <taxon>Eubacteriales</taxon>
        <taxon>Desulfitobacteriaceae</taxon>
        <taxon>Desulfosporosinus</taxon>
    </lineage>
</organism>
<feature type="domain" description="HTH tetR-type" evidence="3">
    <location>
        <begin position="1"/>
        <end position="57"/>
    </location>
</feature>
<dbReference type="EMBL" id="OMOF01000175">
    <property type="protein sequence ID" value="SPF41743.1"/>
    <property type="molecule type" value="Genomic_DNA"/>
</dbReference>
<name>A0A2U3KPY2_9FIRM</name>
<dbReference type="PROSITE" id="PS50977">
    <property type="entry name" value="HTH_TETR_2"/>
    <property type="match status" value="1"/>
</dbReference>
<dbReference type="PROSITE" id="PS01081">
    <property type="entry name" value="HTH_TETR_1"/>
    <property type="match status" value="1"/>
</dbReference>
<reference evidence="5" key="1">
    <citation type="submission" date="2018-02" db="EMBL/GenBank/DDBJ databases">
        <authorList>
            <person name="Hausmann B."/>
        </authorList>
    </citation>
    <scope>NUCLEOTIDE SEQUENCE [LARGE SCALE GENOMIC DNA]</scope>
    <source>
        <strain evidence="5">Peat soil MAG SbF1</strain>
    </source>
</reference>
<dbReference type="InterPro" id="IPR050109">
    <property type="entry name" value="HTH-type_TetR-like_transc_reg"/>
</dbReference>
<proteinExistence type="predicted"/>
<protein>
    <submittedName>
        <fullName evidence="4">Transcriptional regulator</fullName>
    </submittedName>
</protein>
<accession>A0A2U3KPY2</accession>
<dbReference type="InterPro" id="IPR036271">
    <property type="entry name" value="Tet_transcr_reg_TetR-rel_C_sf"/>
</dbReference>
<keyword evidence="1 2" id="KW-0238">DNA-binding</keyword>
<dbReference type="InterPro" id="IPR001647">
    <property type="entry name" value="HTH_TetR"/>
</dbReference>
<dbReference type="SUPFAM" id="SSF48498">
    <property type="entry name" value="Tetracyclin repressor-like, C-terminal domain"/>
    <property type="match status" value="1"/>
</dbReference>
<dbReference type="Pfam" id="PF00440">
    <property type="entry name" value="TetR_N"/>
    <property type="match status" value="1"/>
</dbReference>
<gene>
    <name evidence="4" type="ORF">SBF1_2560017</name>
</gene>
<evidence type="ECO:0000313" key="4">
    <source>
        <dbReference type="EMBL" id="SPF41743.1"/>
    </source>
</evidence>
<dbReference type="InterPro" id="IPR023772">
    <property type="entry name" value="DNA-bd_HTH_TetR-type_CS"/>
</dbReference>
<evidence type="ECO:0000256" key="2">
    <source>
        <dbReference type="PROSITE-ProRule" id="PRU00335"/>
    </source>
</evidence>
<dbReference type="PRINTS" id="PR00455">
    <property type="entry name" value="HTHTETR"/>
</dbReference>
<dbReference type="GO" id="GO:0003677">
    <property type="term" value="F:DNA binding"/>
    <property type="evidence" value="ECO:0007669"/>
    <property type="project" value="UniProtKB-UniRule"/>
</dbReference>
<feature type="DNA-binding region" description="H-T-H motif" evidence="2">
    <location>
        <begin position="20"/>
        <end position="39"/>
    </location>
</feature>
<dbReference type="AlphaFoldDB" id="A0A2U3KPY2"/>
<dbReference type="Gene3D" id="1.10.10.60">
    <property type="entry name" value="Homeodomain-like"/>
    <property type="match status" value="1"/>
</dbReference>
<evidence type="ECO:0000256" key="1">
    <source>
        <dbReference type="ARBA" id="ARBA00023125"/>
    </source>
</evidence>
<dbReference type="GO" id="GO:0006355">
    <property type="term" value="P:regulation of DNA-templated transcription"/>
    <property type="evidence" value="ECO:0007669"/>
    <property type="project" value="UniProtKB-ARBA"/>
</dbReference>
<dbReference type="PANTHER" id="PTHR30328">
    <property type="entry name" value="TRANSCRIPTIONAL REPRESSOR"/>
    <property type="match status" value="1"/>
</dbReference>
<dbReference type="SUPFAM" id="SSF46689">
    <property type="entry name" value="Homeodomain-like"/>
    <property type="match status" value="1"/>
</dbReference>
<dbReference type="Proteomes" id="UP000238916">
    <property type="component" value="Unassembled WGS sequence"/>
</dbReference>